<dbReference type="AlphaFoldDB" id="A0AAV3YPG0"/>
<comment type="caution">
    <text evidence="2">The sequence shown here is derived from an EMBL/GenBank/DDBJ whole genome shotgun (WGS) entry which is preliminary data.</text>
</comment>
<dbReference type="Proteomes" id="UP000735302">
    <property type="component" value="Unassembled WGS sequence"/>
</dbReference>
<evidence type="ECO:0000313" key="2">
    <source>
        <dbReference type="EMBL" id="GFN84018.1"/>
    </source>
</evidence>
<evidence type="ECO:0000313" key="3">
    <source>
        <dbReference type="Proteomes" id="UP000735302"/>
    </source>
</evidence>
<dbReference type="Pfam" id="PF04627">
    <property type="entry name" value="ATP-synt_Eps"/>
    <property type="match status" value="1"/>
</dbReference>
<name>A0AAV3YPG0_9GAST</name>
<keyword evidence="3" id="KW-1185">Reference proteome</keyword>
<dbReference type="SUPFAM" id="SSF48690">
    <property type="entry name" value="Epsilon subunit of mitochondrial F1F0-ATP synthase"/>
    <property type="match status" value="1"/>
</dbReference>
<dbReference type="Gene3D" id="1.10.1620.20">
    <property type="entry name" value="ATP synthase, F1 complex, epsilon subunit superfamily, mitochondrial"/>
    <property type="match status" value="1"/>
</dbReference>
<gene>
    <name evidence="2" type="ORF">PoB_001052400</name>
</gene>
<dbReference type="GO" id="GO:0046933">
    <property type="term" value="F:proton-transporting ATP synthase activity, rotational mechanism"/>
    <property type="evidence" value="ECO:0007669"/>
    <property type="project" value="InterPro"/>
</dbReference>
<dbReference type="GO" id="GO:0045259">
    <property type="term" value="C:proton-transporting ATP synthase complex"/>
    <property type="evidence" value="ECO:0007669"/>
    <property type="project" value="InterPro"/>
</dbReference>
<dbReference type="GO" id="GO:0005743">
    <property type="term" value="C:mitochondrial inner membrane"/>
    <property type="evidence" value="ECO:0007669"/>
    <property type="project" value="InterPro"/>
</dbReference>
<protein>
    <submittedName>
        <fullName evidence="2">Oral-facial-digital syndrome 1 protein</fullName>
    </submittedName>
</protein>
<dbReference type="InterPro" id="IPR036742">
    <property type="entry name" value="ATP_synth_F1_esu_sf_mt"/>
</dbReference>
<accession>A0AAV3YPG0</accession>
<reference evidence="2 3" key="1">
    <citation type="journal article" date="2021" name="Elife">
        <title>Chloroplast acquisition without the gene transfer in kleptoplastic sea slugs, Plakobranchus ocellatus.</title>
        <authorList>
            <person name="Maeda T."/>
            <person name="Takahashi S."/>
            <person name="Yoshida T."/>
            <person name="Shimamura S."/>
            <person name="Takaki Y."/>
            <person name="Nagai Y."/>
            <person name="Toyoda A."/>
            <person name="Suzuki Y."/>
            <person name="Arimoto A."/>
            <person name="Ishii H."/>
            <person name="Satoh N."/>
            <person name="Nishiyama T."/>
            <person name="Hasebe M."/>
            <person name="Maruyama T."/>
            <person name="Minagawa J."/>
            <person name="Obokata J."/>
            <person name="Shigenobu S."/>
        </authorList>
    </citation>
    <scope>NUCLEOTIDE SEQUENCE [LARGE SCALE GENOMIC DNA]</scope>
</reference>
<comment type="similarity">
    <text evidence="1">Belongs to the eukaryotic ATPase epsilon family.</text>
</comment>
<proteinExistence type="inferred from homology"/>
<dbReference type="EMBL" id="BLXT01001274">
    <property type="protein sequence ID" value="GFN84018.1"/>
    <property type="molecule type" value="Genomic_DNA"/>
</dbReference>
<organism evidence="2 3">
    <name type="scientific">Plakobranchus ocellatus</name>
    <dbReference type="NCBI Taxonomy" id="259542"/>
    <lineage>
        <taxon>Eukaryota</taxon>
        <taxon>Metazoa</taxon>
        <taxon>Spiralia</taxon>
        <taxon>Lophotrochozoa</taxon>
        <taxon>Mollusca</taxon>
        <taxon>Gastropoda</taxon>
        <taxon>Heterobranchia</taxon>
        <taxon>Euthyneura</taxon>
        <taxon>Panpulmonata</taxon>
        <taxon>Sacoglossa</taxon>
        <taxon>Placobranchoidea</taxon>
        <taxon>Plakobranchidae</taxon>
        <taxon>Plakobranchus</taxon>
    </lineage>
</organism>
<dbReference type="CDD" id="cd12153">
    <property type="entry name" value="F1-ATPase_epsilon"/>
    <property type="match status" value="1"/>
</dbReference>
<dbReference type="GO" id="GO:0042776">
    <property type="term" value="P:proton motive force-driven mitochondrial ATP synthesis"/>
    <property type="evidence" value="ECO:0007669"/>
    <property type="project" value="TreeGrafter"/>
</dbReference>
<dbReference type="InterPro" id="IPR006721">
    <property type="entry name" value="ATP_synth_F1_esu_mt"/>
</dbReference>
<dbReference type="PANTHER" id="PTHR12448:SF0">
    <property type="entry name" value="ATP SYNTHASE SUBUNIT EPSILON, MITOCHONDRIAL"/>
    <property type="match status" value="1"/>
</dbReference>
<evidence type="ECO:0000256" key="1">
    <source>
        <dbReference type="ARBA" id="ARBA00009502"/>
    </source>
</evidence>
<sequence length="66" mass="7241">MTAFWRQVGLNYVNYSSICARVVRQVLKEPHKAAAASRDQSLMKSSSWENGKIVKTVGSGAAAEQQ</sequence>
<dbReference type="PANTHER" id="PTHR12448">
    <property type="entry name" value="ATP SYNTHASE EPSILON CHAIN, MITOCHONDRIAL"/>
    <property type="match status" value="1"/>
</dbReference>